<evidence type="ECO:0000256" key="1">
    <source>
        <dbReference type="ARBA" id="ARBA00005417"/>
    </source>
</evidence>
<dbReference type="Gene3D" id="3.40.50.300">
    <property type="entry name" value="P-loop containing nucleotide triphosphate hydrolases"/>
    <property type="match status" value="1"/>
</dbReference>
<dbReference type="EMBL" id="CP019697">
    <property type="protein sequence ID" value="AQS50502.1"/>
    <property type="molecule type" value="Genomic_DNA"/>
</dbReference>
<dbReference type="KEGG" id="phn:PAEH1_01215"/>
<dbReference type="GO" id="GO:0016887">
    <property type="term" value="F:ATP hydrolysis activity"/>
    <property type="evidence" value="ECO:0007669"/>
    <property type="project" value="InterPro"/>
</dbReference>
<dbReference type="EMBL" id="DYTQ01000085">
    <property type="protein sequence ID" value="HJH24383.1"/>
    <property type="molecule type" value="Genomic_DNA"/>
</dbReference>
<keyword evidence="5 8" id="KW-0067">ATP-binding</keyword>
<dbReference type="CDD" id="cd03224">
    <property type="entry name" value="ABC_TM1139_LivF_branched"/>
    <property type="match status" value="1"/>
</dbReference>
<keyword evidence="2" id="KW-0813">Transport</keyword>
<gene>
    <name evidence="9" type="ORF">K8U84_07505</name>
    <name evidence="8" type="ORF">PAEH1_01215</name>
</gene>
<evidence type="ECO:0000313" key="8">
    <source>
        <dbReference type="EMBL" id="AQS50502.1"/>
    </source>
</evidence>
<comment type="similarity">
    <text evidence="1">Belongs to the ABC transporter superfamily.</text>
</comment>
<evidence type="ECO:0000256" key="6">
    <source>
        <dbReference type="ARBA" id="ARBA00022970"/>
    </source>
</evidence>
<accession>A0A1U9JXK3</accession>
<dbReference type="InterPro" id="IPR052156">
    <property type="entry name" value="BCAA_Transport_ATP-bd_LivF"/>
</dbReference>
<sequence length="235" mass="25827">MSHLLQMNEVRAGYGKAVVLNGISFSMEQGQSVALLGRNGVGKTTLLETLMGNTQLSAGEIYFKGQPLHHLPPYQRARLGLGWVPQERGAFVSLTVEDNLRVVHRAGPWDLTRIYALFPRLKERQKNFGDQLSGGEQQMLAIARALMTNPDLLLLDEPMEGLAPVIVSELAQAIKNMALEGLPCIVVEQQPILTLSITDQAIVIEKGRVVLAESSQYLAENPEILSNYLGLRLST</sequence>
<reference evidence="9" key="3">
    <citation type="submission" date="2021-09" db="EMBL/GenBank/DDBJ databases">
        <authorList>
            <person name="Gilroy R."/>
        </authorList>
    </citation>
    <scope>NUCLEOTIDE SEQUENCE</scope>
    <source>
        <strain evidence="9">CHK175-13533</strain>
    </source>
</reference>
<dbReference type="RefSeq" id="WP_077733042.1">
    <property type="nucleotide sequence ID" value="NZ_DYTQ01000085.1"/>
</dbReference>
<name>A0A1U9JXK3_9BURK</name>
<dbReference type="GO" id="GO:0015658">
    <property type="term" value="F:branched-chain amino acid transmembrane transporter activity"/>
    <property type="evidence" value="ECO:0007669"/>
    <property type="project" value="TreeGrafter"/>
</dbReference>
<dbReference type="PROSITE" id="PS50893">
    <property type="entry name" value="ABC_TRANSPORTER_2"/>
    <property type="match status" value="1"/>
</dbReference>
<dbReference type="Proteomes" id="UP000700248">
    <property type="component" value="Unassembled WGS sequence"/>
</dbReference>
<dbReference type="GO" id="GO:0005524">
    <property type="term" value="F:ATP binding"/>
    <property type="evidence" value="ECO:0007669"/>
    <property type="project" value="UniProtKB-KW"/>
</dbReference>
<proteinExistence type="inferred from homology"/>
<reference evidence="9" key="2">
    <citation type="journal article" date="2021" name="PeerJ">
        <title>Extensive microbial diversity within the chicken gut microbiome revealed by metagenomics and culture.</title>
        <authorList>
            <person name="Gilroy R."/>
            <person name="Ravi A."/>
            <person name="Getino M."/>
            <person name="Pursley I."/>
            <person name="Horton D.L."/>
            <person name="Alikhan N.F."/>
            <person name="Baker D."/>
            <person name="Gharbi K."/>
            <person name="Hall N."/>
            <person name="Watson M."/>
            <person name="Adriaenssens E.M."/>
            <person name="Foster-Nyarko E."/>
            <person name="Jarju S."/>
            <person name="Secka A."/>
            <person name="Antonio M."/>
            <person name="Oren A."/>
            <person name="Chaudhuri R.R."/>
            <person name="La Ragione R."/>
            <person name="Hildebrand F."/>
            <person name="Pallen M.J."/>
        </authorList>
    </citation>
    <scope>NUCLEOTIDE SEQUENCE</scope>
    <source>
        <strain evidence="9">CHK175-13533</strain>
    </source>
</reference>
<dbReference type="InterPro" id="IPR003593">
    <property type="entry name" value="AAA+_ATPase"/>
</dbReference>
<evidence type="ECO:0000256" key="4">
    <source>
        <dbReference type="ARBA" id="ARBA00022741"/>
    </source>
</evidence>
<dbReference type="SUPFAM" id="SSF52540">
    <property type="entry name" value="P-loop containing nucleoside triphosphate hydrolases"/>
    <property type="match status" value="1"/>
</dbReference>
<keyword evidence="4" id="KW-0547">Nucleotide-binding</keyword>
<dbReference type="STRING" id="643674.PAEH1_01215"/>
<dbReference type="PROSITE" id="PS00211">
    <property type="entry name" value="ABC_TRANSPORTER_1"/>
    <property type="match status" value="1"/>
</dbReference>
<keyword evidence="3" id="KW-1003">Cell membrane</keyword>
<dbReference type="InterPro" id="IPR027417">
    <property type="entry name" value="P-loop_NTPase"/>
</dbReference>
<dbReference type="Proteomes" id="UP000189369">
    <property type="component" value="Chromosome"/>
</dbReference>
<keyword evidence="3" id="KW-0472">Membrane</keyword>
<dbReference type="PANTHER" id="PTHR43820:SF2">
    <property type="entry name" value="ABC TRANSPORTER ATP-BINDING PROTEIN"/>
    <property type="match status" value="1"/>
</dbReference>
<dbReference type="OrthoDB" id="9776369at2"/>
<dbReference type="PANTHER" id="PTHR43820">
    <property type="entry name" value="HIGH-AFFINITY BRANCHED-CHAIN AMINO ACID TRANSPORT ATP-BINDING PROTEIN LIVF"/>
    <property type="match status" value="1"/>
</dbReference>
<evidence type="ECO:0000313" key="10">
    <source>
        <dbReference type="Proteomes" id="UP000189369"/>
    </source>
</evidence>
<evidence type="ECO:0000256" key="3">
    <source>
        <dbReference type="ARBA" id="ARBA00022475"/>
    </source>
</evidence>
<organism evidence="8 10">
    <name type="scientific">Paenalcaligenes hominis</name>
    <dbReference type="NCBI Taxonomy" id="643674"/>
    <lineage>
        <taxon>Bacteria</taxon>
        <taxon>Pseudomonadati</taxon>
        <taxon>Pseudomonadota</taxon>
        <taxon>Betaproteobacteria</taxon>
        <taxon>Burkholderiales</taxon>
        <taxon>Alcaligenaceae</taxon>
        <taxon>Paenalcaligenes</taxon>
    </lineage>
</organism>
<dbReference type="InterPro" id="IPR017871">
    <property type="entry name" value="ABC_transporter-like_CS"/>
</dbReference>
<reference evidence="8 10" key="1">
    <citation type="submission" date="2017-01" db="EMBL/GenBank/DDBJ databases">
        <title>Complete Genome Sequence of Paenalcaligenes hominis, Isolated from a paraplegic Patient with neurogenic bladder.</title>
        <authorList>
            <person name="Mukhopadhyay R."/>
            <person name="Joaquin J."/>
            <person name="Hogue R."/>
            <person name="Kilaru A."/>
            <person name="Jospin G."/>
            <person name="Mars K."/>
            <person name="Eisen J.A."/>
            <person name="Chaturvedi V."/>
        </authorList>
    </citation>
    <scope>NUCLEOTIDE SEQUENCE [LARGE SCALE GENOMIC DNA]</scope>
    <source>
        <strain evidence="8 10">15S00501</strain>
    </source>
</reference>
<evidence type="ECO:0000256" key="5">
    <source>
        <dbReference type="ARBA" id="ARBA00022840"/>
    </source>
</evidence>
<feature type="domain" description="ABC transporter" evidence="7">
    <location>
        <begin position="5"/>
        <end position="231"/>
    </location>
</feature>
<evidence type="ECO:0000256" key="2">
    <source>
        <dbReference type="ARBA" id="ARBA00022448"/>
    </source>
</evidence>
<evidence type="ECO:0000313" key="9">
    <source>
        <dbReference type="EMBL" id="HJH24383.1"/>
    </source>
</evidence>
<dbReference type="AlphaFoldDB" id="A0A1U9JXK3"/>
<keyword evidence="6" id="KW-0029">Amino-acid transport</keyword>
<dbReference type="GO" id="GO:0015807">
    <property type="term" value="P:L-amino acid transport"/>
    <property type="evidence" value="ECO:0007669"/>
    <property type="project" value="TreeGrafter"/>
</dbReference>
<dbReference type="Pfam" id="PF00005">
    <property type="entry name" value="ABC_tran"/>
    <property type="match status" value="1"/>
</dbReference>
<dbReference type="SMART" id="SM00382">
    <property type="entry name" value="AAA"/>
    <property type="match status" value="1"/>
</dbReference>
<evidence type="ECO:0000259" key="7">
    <source>
        <dbReference type="PROSITE" id="PS50893"/>
    </source>
</evidence>
<protein>
    <submittedName>
        <fullName evidence="8">ABC transporter ATP-binding protein</fullName>
    </submittedName>
</protein>
<dbReference type="InterPro" id="IPR003439">
    <property type="entry name" value="ABC_transporter-like_ATP-bd"/>
</dbReference>